<protein>
    <submittedName>
        <fullName evidence="3">Uncharacterized protein</fullName>
    </submittedName>
</protein>
<accession>A0A4V3DEX9</accession>
<name>A0A4V3DEX9_9PROT</name>
<keyword evidence="4" id="KW-1185">Reference proteome</keyword>
<gene>
    <name evidence="3" type="ORF">A8950_2020</name>
</gene>
<feature type="signal peptide" evidence="2">
    <location>
        <begin position="1"/>
        <end position="33"/>
    </location>
</feature>
<evidence type="ECO:0000313" key="4">
    <source>
        <dbReference type="Proteomes" id="UP000295783"/>
    </source>
</evidence>
<feature type="compositionally biased region" description="Low complexity" evidence="1">
    <location>
        <begin position="271"/>
        <end position="282"/>
    </location>
</feature>
<organism evidence="3 4">
    <name type="scientific">Dongia mobilis</name>
    <dbReference type="NCBI Taxonomy" id="578943"/>
    <lineage>
        <taxon>Bacteria</taxon>
        <taxon>Pseudomonadati</taxon>
        <taxon>Pseudomonadota</taxon>
        <taxon>Alphaproteobacteria</taxon>
        <taxon>Rhodospirillales</taxon>
        <taxon>Dongiaceae</taxon>
        <taxon>Dongia</taxon>
    </lineage>
</organism>
<evidence type="ECO:0000256" key="2">
    <source>
        <dbReference type="SAM" id="SignalP"/>
    </source>
</evidence>
<dbReference type="EMBL" id="SNYW01000008">
    <property type="protein sequence ID" value="TDQ82198.1"/>
    <property type="molecule type" value="Genomic_DNA"/>
</dbReference>
<dbReference type="Proteomes" id="UP000295783">
    <property type="component" value="Unassembled WGS sequence"/>
</dbReference>
<comment type="caution">
    <text evidence="3">The sequence shown here is derived from an EMBL/GenBank/DDBJ whole genome shotgun (WGS) entry which is preliminary data.</text>
</comment>
<proteinExistence type="predicted"/>
<feature type="chain" id="PRO_5021020429" evidence="2">
    <location>
        <begin position="34"/>
        <end position="543"/>
    </location>
</feature>
<feature type="region of interest" description="Disordered" evidence="1">
    <location>
        <begin position="271"/>
        <end position="291"/>
    </location>
</feature>
<keyword evidence="2" id="KW-0732">Signal</keyword>
<evidence type="ECO:0000256" key="1">
    <source>
        <dbReference type="SAM" id="MobiDB-lite"/>
    </source>
</evidence>
<dbReference type="AlphaFoldDB" id="A0A4V3DEX9"/>
<sequence length="543" mass="56403">MGRWWKSGQMLRTNLAAGGVVALLFLSACGDDAKDQASGQNAESSAVETAAVKIDPAEAPLIQKSIEEYLALMEGPAEQRVLHHDAIKVTPEENAFAVSVDGVRVGAKEAEHMEIGTITYRLTPQGSDGYIVSDLAHAPRFPNRDSAGKETGSLSLKTTSFTGEWSSSLQSLLSLNWQAADIVATDSGERGGDMRASSLTVTVASDDKGGGLFDQTGTVELAGLVAKDETGGSLGLDKLSGRFGLGKVKLKEYVEKTRELQTLTAALADQATAAPDTAPDAASGGNPTLTPEQAARMGELIKGMGAIMASIDYDVEIGGASFKEADGSEPFRLGNGRFQLGMSGLDGEKASLNFGLGHDGLVIRDPDIAATPLFEKLLPGKGELALTLSDVPTKELWSLIGDQFPALVAGDQNQAEAAMNVMFIAMGQLLQQAPMKLKMGPSGLSAEVLQVGAAGTFDVLPEAVFGLVGALDVDVFGLDGAMQMATEAAQTSADAAQIVGGLAMIQSLAKREADSDGKPVDRLKIEVDATGDTKVNGVSLSGM</sequence>
<evidence type="ECO:0000313" key="3">
    <source>
        <dbReference type="EMBL" id="TDQ82198.1"/>
    </source>
</evidence>
<dbReference type="PROSITE" id="PS51257">
    <property type="entry name" value="PROKAR_LIPOPROTEIN"/>
    <property type="match status" value="1"/>
</dbReference>
<reference evidence="3 4" key="1">
    <citation type="submission" date="2019-03" db="EMBL/GenBank/DDBJ databases">
        <title>Genomic Encyclopedia of Type Strains, Phase III (KMG-III): the genomes of soil and plant-associated and newly described type strains.</title>
        <authorList>
            <person name="Whitman W."/>
        </authorList>
    </citation>
    <scope>NUCLEOTIDE SEQUENCE [LARGE SCALE GENOMIC DNA]</scope>
    <source>
        <strain evidence="3 4">CGMCC 1.7660</strain>
    </source>
</reference>